<evidence type="ECO:0000313" key="3">
    <source>
        <dbReference type="Proteomes" id="UP001597187"/>
    </source>
</evidence>
<dbReference type="EMBL" id="JBHUDC010000003">
    <property type="protein sequence ID" value="MFD1513158.1"/>
    <property type="molecule type" value="Genomic_DNA"/>
</dbReference>
<keyword evidence="3" id="KW-1185">Reference proteome</keyword>
<feature type="transmembrane region" description="Helical" evidence="1">
    <location>
        <begin position="53"/>
        <end position="71"/>
    </location>
</feature>
<organism evidence="2 3">
    <name type="scientific">Halomarina rubra</name>
    <dbReference type="NCBI Taxonomy" id="2071873"/>
    <lineage>
        <taxon>Archaea</taxon>
        <taxon>Methanobacteriati</taxon>
        <taxon>Methanobacteriota</taxon>
        <taxon>Stenosarchaea group</taxon>
        <taxon>Halobacteria</taxon>
        <taxon>Halobacteriales</taxon>
        <taxon>Natronomonadaceae</taxon>
        <taxon>Halomarina</taxon>
    </lineage>
</organism>
<dbReference type="AlphaFoldDB" id="A0ABD6ATF0"/>
<feature type="transmembrane region" description="Helical" evidence="1">
    <location>
        <begin position="122"/>
        <end position="144"/>
    </location>
</feature>
<dbReference type="RefSeq" id="WP_250873118.1">
    <property type="nucleotide sequence ID" value="NZ_JALXFV010000003.1"/>
</dbReference>
<keyword evidence="1" id="KW-0472">Membrane</keyword>
<reference evidence="2 3" key="1">
    <citation type="journal article" date="2019" name="Int. J. Syst. Evol. Microbiol.">
        <title>The Global Catalogue of Microorganisms (GCM) 10K type strain sequencing project: providing services to taxonomists for standard genome sequencing and annotation.</title>
        <authorList>
            <consortium name="The Broad Institute Genomics Platform"/>
            <consortium name="The Broad Institute Genome Sequencing Center for Infectious Disease"/>
            <person name="Wu L."/>
            <person name="Ma J."/>
        </authorList>
    </citation>
    <scope>NUCLEOTIDE SEQUENCE [LARGE SCALE GENOMIC DNA]</scope>
    <source>
        <strain evidence="2 3">CGMCC 1.12563</strain>
    </source>
</reference>
<protein>
    <recommendedName>
        <fullName evidence="4">Preprotein translocase subunit SecE</fullName>
    </recommendedName>
</protein>
<dbReference type="InterPro" id="IPR055977">
    <property type="entry name" value="DUF7555"/>
</dbReference>
<feature type="transmembrane region" description="Helical" evidence="1">
    <location>
        <begin position="25"/>
        <end position="47"/>
    </location>
</feature>
<gene>
    <name evidence="2" type="ORF">ACFSBT_07705</name>
</gene>
<keyword evidence="1" id="KW-0812">Transmembrane</keyword>
<proteinExistence type="predicted"/>
<dbReference type="Proteomes" id="UP001597187">
    <property type="component" value="Unassembled WGS sequence"/>
</dbReference>
<name>A0ABD6ATF0_9EURY</name>
<sequence>MADRSATPEEFDGSGADRPRQLVDLVAYSLSVLVVLFVVLGAVSVALGGGLVGVKRGLFVVGMLLFGLAALKLRPTRLDKRDEARLPADRGRETPFQSRVQRVIPSAYRLDHDDRLSDALKLFVASLLVLAVSYVMETVFGIAVS</sequence>
<evidence type="ECO:0000313" key="2">
    <source>
        <dbReference type="EMBL" id="MFD1513158.1"/>
    </source>
</evidence>
<accession>A0ABD6ATF0</accession>
<evidence type="ECO:0008006" key="4">
    <source>
        <dbReference type="Google" id="ProtNLM"/>
    </source>
</evidence>
<comment type="caution">
    <text evidence="2">The sequence shown here is derived from an EMBL/GenBank/DDBJ whole genome shotgun (WGS) entry which is preliminary data.</text>
</comment>
<evidence type="ECO:0000256" key="1">
    <source>
        <dbReference type="SAM" id="Phobius"/>
    </source>
</evidence>
<dbReference type="Pfam" id="PF24432">
    <property type="entry name" value="DUF7555"/>
    <property type="match status" value="1"/>
</dbReference>
<keyword evidence="1" id="KW-1133">Transmembrane helix</keyword>